<dbReference type="InterPro" id="IPR007945">
    <property type="entry name" value="Secretogranin_V"/>
</dbReference>
<comment type="caution">
    <text evidence="10">The sequence shown here is derived from an EMBL/GenBank/DDBJ whole genome shotgun (WGS) entry which is preliminary data.</text>
</comment>
<reference evidence="10 11" key="1">
    <citation type="submission" date="2024-05" db="EMBL/GenBank/DDBJ databases">
        <authorList>
            <person name="Wallberg A."/>
        </authorList>
    </citation>
    <scope>NUCLEOTIDE SEQUENCE [LARGE SCALE GENOMIC DNA]</scope>
</reference>
<feature type="chain" id="PRO_5043618179" description="Neuroendocrine protein 7B2" evidence="9">
    <location>
        <begin position="18"/>
        <end position="264"/>
    </location>
</feature>
<evidence type="ECO:0000313" key="11">
    <source>
        <dbReference type="Proteomes" id="UP001497623"/>
    </source>
</evidence>
<gene>
    <name evidence="10" type="ORF">MNOR_LOCUS35758</name>
</gene>
<keyword evidence="7" id="KW-1015">Disulfide bond</keyword>
<dbReference type="GO" id="GO:0005576">
    <property type="term" value="C:extracellular region"/>
    <property type="evidence" value="ECO:0007669"/>
    <property type="project" value="UniProtKB-SubCell"/>
</dbReference>
<evidence type="ECO:0000313" key="10">
    <source>
        <dbReference type="EMBL" id="CAL4184055.1"/>
    </source>
</evidence>
<evidence type="ECO:0000256" key="7">
    <source>
        <dbReference type="ARBA" id="ARBA00023157"/>
    </source>
</evidence>
<proteinExistence type="inferred from homology"/>
<evidence type="ECO:0000256" key="3">
    <source>
        <dbReference type="ARBA" id="ARBA00019589"/>
    </source>
</evidence>
<dbReference type="PANTHER" id="PTHR12738:SF0">
    <property type="entry name" value="NEUROENDOCRINE PROTEIN 7B2"/>
    <property type="match status" value="1"/>
</dbReference>
<keyword evidence="6 9" id="KW-0732">Signal</keyword>
<dbReference type="Proteomes" id="UP001497623">
    <property type="component" value="Unassembled WGS sequence"/>
</dbReference>
<evidence type="ECO:0000256" key="2">
    <source>
        <dbReference type="ARBA" id="ARBA00006348"/>
    </source>
</evidence>
<feature type="signal peptide" evidence="9">
    <location>
        <begin position="1"/>
        <end position="17"/>
    </location>
</feature>
<comment type="similarity">
    <text evidence="2">Belongs to the 7B2 family.</text>
</comment>
<dbReference type="GO" id="GO:0030234">
    <property type="term" value="F:enzyme regulator activity"/>
    <property type="evidence" value="ECO:0007669"/>
    <property type="project" value="TreeGrafter"/>
</dbReference>
<dbReference type="AlphaFoldDB" id="A0AAV2SFR5"/>
<dbReference type="EMBL" id="CAXKWB010061205">
    <property type="protein sequence ID" value="CAL4184055.1"/>
    <property type="molecule type" value="Genomic_DNA"/>
</dbReference>
<name>A0AAV2SFR5_MEGNR</name>
<sequence>MLNYVMVLGCSLALASASYGPAAGGLMTDAFLREMVARMGNGLANPDHDYLEVPQDLEAEMMESALAGRGGLKELPSHRVPQMPLDYDALALTPEIRDQEYLQHSSLLGSVLANYGNLGESKQRLKPAGNPGLKVPTELKSEGVLPAYCNPPNPCPLGYTASDGCLEVFENSAGFSRDYQAMQDCMCDNEHMFECPESTRESQISALARSIQNEGVLDSTLDKIMDNLGTGNQRVIAKKFHQKKSYNPYLQGERLPIAAKKGHV</sequence>
<dbReference type="GO" id="GO:0046883">
    <property type="term" value="P:regulation of hormone secretion"/>
    <property type="evidence" value="ECO:0007669"/>
    <property type="project" value="TreeGrafter"/>
</dbReference>
<dbReference type="PANTHER" id="PTHR12738">
    <property type="entry name" value="NEUROENDOCRINE PROTEIN 7B2"/>
    <property type="match status" value="1"/>
</dbReference>
<evidence type="ECO:0000256" key="9">
    <source>
        <dbReference type="SAM" id="SignalP"/>
    </source>
</evidence>
<evidence type="ECO:0000256" key="4">
    <source>
        <dbReference type="ARBA" id="ARBA00022448"/>
    </source>
</evidence>
<organism evidence="10 11">
    <name type="scientific">Meganyctiphanes norvegica</name>
    <name type="common">Northern krill</name>
    <name type="synonym">Thysanopoda norvegica</name>
    <dbReference type="NCBI Taxonomy" id="48144"/>
    <lineage>
        <taxon>Eukaryota</taxon>
        <taxon>Metazoa</taxon>
        <taxon>Ecdysozoa</taxon>
        <taxon>Arthropoda</taxon>
        <taxon>Crustacea</taxon>
        <taxon>Multicrustacea</taxon>
        <taxon>Malacostraca</taxon>
        <taxon>Eumalacostraca</taxon>
        <taxon>Eucarida</taxon>
        <taxon>Euphausiacea</taxon>
        <taxon>Euphausiidae</taxon>
        <taxon>Meganyctiphanes</taxon>
    </lineage>
</organism>
<accession>A0AAV2SFR5</accession>
<evidence type="ECO:0000256" key="8">
    <source>
        <dbReference type="ARBA" id="ARBA00023186"/>
    </source>
</evidence>
<dbReference type="GO" id="GO:0007218">
    <property type="term" value="P:neuropeptide signaling pathway"/>
    <property type="evidence" value="ECO:0007669"/>
    <property type="project" value="InterPro"/>
</dbReference>
<dbReference type="Pfam" id="PF05281">
    <property type="entry name" value="Secretogranin_V"/>
    <property type="match status" value="1"/>
</dbReference>
<keyword evidence="4" id="KW-0813">Transport</keyword>
<dbReference type="GO" id="GO:0030141">
    <property type="term" value="C:secretory granule"/>
    <property type="evidence" value="ECO:0007669"/>
    <property type="project" value="InterPro"/>
</dbReference>
<keyword evidence="5" id="KW-0964">Secreted</keyword>
<keyword evidence="11" id="KW-1185">Reference proteome</keyword>
<protein>
    <recommendedName>
        <fullName evidence="3">Neuroendocrine protein 7B2</fullName>
    </recommendedName>
</protein>
<keyword evidence="8" id="KW-0143">Chaperone</keyword>
<comment type="subcellular location">
    <subcellularLocation>
        <location evidence="1">Secreted</location>
    </subcellularLocation>
</comment>
<evidence type="ECO:0000256" key="1">
    <source>
        <dbReference type="ARBA" id="ARBA00004613"/>
    </source>
</evidence>
<evidence type="ECO:0000256" key="5">
    <source>
        <dbReference type="ARBA" id="ARBA00022525"/>
    </source>
</evidence>
<evidence type="ECO:0000256" key="6">
    <source>
        <dbReference type="ARBA" id="ARBA00022729"/>
    </source>
</evidence>